<feature type="transmembrane region" description="Helical" evidence="1">
    <location>
        <begin position="103"/>
        <end position="128"/>
    </location>
</feature>
<organism evidence="3 4">
    <name type="scientific">Mycena albidolilacea</name>
    <dbReference type="NCBI Taxonomy" id="1033008"/>
    <lineage>
        <taxon>Eukaryota</taxon>
        <taxon>Fungi</taxon>
        <taxon>Dikarya</taxon>
        <taxon>Basidiomycota</taxon>
        <taxon>Agaricomycotina</taxon>
        <taxon>Agaricomycetes</taxon>
        <taxon>Agaricomycetidae</taxon>
        <taxon>Agaricales</taxon>
        <taxon>Marasmiineae</taxon>
        <taxon>Mycenaceae</taxon>
        <taxon>Mycena</taxon>
    </lineage>
</organism>
<evidence type="ECO:0000256" key="1">
    <source>
        <dbReference type="SAM" id="Phobius"/>
    </source>
</evidence>
<dbReference type="InterPro" id="IPR045339">
    <property type="entry name" value="DUF6534"/>
</dbReference>
<gene>
    <name evidence="3" type="ORF">DFH08DRAFT_870005</name>
</gene>
<reference evidence="3" key="1">
    <citation type="submission" date="2023-03" db="EMBL/GenBank/DDBJ databases">
        <title>Massive genome expansion in bonnet fungi (Mycena s.s.) driven by repeated elements and novel gene families across ecological guilds.</title>
        <authorList>
            <consortium name="Lawrence Berkeley National Laboratory"/>
            <person name="Harder C.B."/>
            <person name="Miyauchi S."/>
            <person name="Viragh M."/>
            <person name="Kuo A."/>
            <person name="Thoen E."/>
            <person name="Andreopoulos B."/>
            <person name="Lu D."/>
            <person name="Skrede I."/>
            <person name="Drula E."/>
            <person name="Henrissat B."/>
            <person name="Morin E."/>
            <person name="Kohler A."/>
            <person name="Barry K."/>
            <person name="LaButti K."/>
            <person name="Morin E."/>
            <person name="Salamov A."/>
            <person name="Lipzen A."/>
            <person name="Mereny Z."/>
            <person name="Hegedus B."/>
            <person name="Baldrian P."/>
            <person name="Stursova M."/>
            <person name="Weitz H."/>
            <person name="Taylor A."/>
            <person name="Grigoriev I.V."/>
            <person name="Nagy L.G."/>
            <person name="Martin F."/>
            <person name="Kauserud H."/>
        </authorList>
    </citation>
    <scope>NUCLEOTIDE SEQUENCE</scope>
    <source>
        <strain evidence="3">CBHHK002</strain>
    </source>
</reference>
<keyword evidence="1" id="KW-0812">Transmembrane</keyword>
<evidence type="ECO:0000313" key="4">
    <source>
        <dbReference type="Proteomes" id="UP001218218"/>
    </source>
</evidence>
<dbReference type="EMBL" id="JARIHO010000020">
    <property type="protein sequence ID" value="KAJ7346987.1"/>
    <property type="molecule type" value="Genomic_DNA"/>
</dbReference>
<keyword evidence="1" id="KW-0472">Membrane</keyword>
<feature type="domain" description="DUF6534" evidence="2">
    <location>
        <begin position="220"/>
        <end position="308"/>
    </location>
</feature>
<keyword evidence="1" id="KW-1133">Transmembrane helix</keyword>
<sequence length="364" mass="40497">MTQLSRLIRLIISHPNRPLIPAPASHLHQIPVPDNFPLPPNFRIQLAFFKFELAKSSMPSIAPTLGASLVGTIISVFLYGVTSLQTFLYFQMYSQKDTWSLQGAVLLLWLFETAHSALACSVIFRLLILNFGDFAALEMAGVSDEMVHLMLACIIFIVHCFYVHRLWMFTRNIFLAAIVVVLIFCHFAFQLVTLAVVIIFPKISDFHKPTPYFATAMVLAAVSDLIIAITMTVYLKRQQSTIRLRRTNTLVNQLVGYIVSSGVLTSIIDILALATFFAMPNNLVYIGILNFVNNLYANSMLTMLNARGSLRSGMDVGETDIDINLTGTPANMHEPSVIFLNNRTGTIVQSTTEYRAAGSKPDVV</sequence>
<feature type="transmembrane region" description="Helical" evidence="1">
    <location>
        <begin position="174"/>
        <end position="200"/>
    </location>
</feature>
<feature type="transmembrane region" description="Helical" evidence="1">
    <location>
        <begin position="61"/>
        <end position="82"/>
    </location>
</feature>
<feature type="transmembrane region" description="Helical" evidence="1">
    <location>
        <begin position="212"/>
        <end position="234"/>
    </location>
</feature>
<feature type="transmembrane region" description="Helical" evidence="1">
    <location>
        <begin position="254"/>
        <end position="277"/>
    </location>
</feature>
<keyword evidence="4" id="KW-1185">Reference proteome</keyword>
<proteinExistence type="predicted"/>
<accession>A0AAD7A1A5</accession>
<dbReference type="PANTHER" id="PTHR40465">
    <property type="entry name" value="CHROMOSOME 1, WHOLE GENOME SHOTGUN SEQUENCE"/>
    <property type="match status" value="1"/>
</dbReference>
<feature type="transmembrane region" description="Helical" evidence="1">
    <location>
        <begin position="283"/>
        <end position="304"/>
    </location>
</feature>
<protein>
    <recommendedName>
        <fullName evidence="2">DUF6534 domain-containing protein</fullName>
    </recommendedName>
</protein>
<evidence type="ECO:0000259" key="2">
    <source>
        <dbReference type="Pfam" id="PF20152"/>
    </source>
</evidence>
<dbReference type="AlphaFoldDB" id="A0AAD7A1A5"/>
<evidence type="ECO:0000313" key="3">
    <source>
        <dbReference type="EMBL" id="KAJ7346987.1"/>
    </source>
</evidence>
<feature type="transmembrane region" description="Helical" evidence="1">
    <location>
        <begin position="148"/>
        <end position="167"/>
    </location>
</feature>
<dbReference type="PANTHER" id="PTHR40465:SF1">
    <property type="entry name" value="DUF6534 DOMAIN-CONTAINING PROTEIN"/>
    <property type="match status" value="1"/>
</dbReference>
<dbReference type="Proteomes" id="UP001218218">
    <property type="component" value="Unassembled WGS sequence"/>
</dbReference>
<dbReference type="Pfam" id="PF20152">
    <property type="entry name" value="DUF6534"/>
    <property type="match status" value="1"/>
</dbReference>
<name>A0AAD7A1A5_9AGAR</name>
<comment type="caution">
    <text evidence="3">The sequence shown here is derived from an EMBL/GenBank/DDBJ whole genome shotgun (WGS) entry which is preliminary data.</text>
</comment>